<comment type="caution">
    <text evidence="1">The sequence shown here is derived from an EMBL/GenBank/DDBJ whole genome shotgun (WGS) entry which is preliminary data.</text>
</comment>
<sequence length="53" mass="5732">TFGSIGICWFDSGIAGCRICPAKILAEGHHSDIFDCGMPGVVAVQYQRDQRFG</sequence>
<dbReference type="Proteomes" id="UP000553632">
    <property type="component" value="Unassembled WGS sequence"/>
</dbReference>
<organism evidence="1 2">
    <name type="scientific">Perkinsus olseni</name>
    <name type="common">Perkinsus atlanticus</name>
    <dbReference type="NCBI Taxonomy" id="32597"/>
    <lineage>
        <taxon>Eukaryota</taxon>
        <taxon>Sar</taxon>
        <taxon>Alveolata</taxon>
        <taxon>Perkinsozoa</taxon>
        <taxon>Perkinsea</taxon>
        <taxon>Perkinsida</taxon>
        <taxon>Perkinsidae</taxon>
        <taxon>Perkinsus</taxon>
    </lineage>
</organism>
<gene>
    <name evidence="1" type="ORF">FOZ63_005631</name>
</gene>
<name>A0A7J6S4J5_PEROL</name>
<keyword evidence="2" id="KW-1185">Reference proteome</keyword>
<feature type="non-terminal residue" evidence="1">
    <location>
        <position position="1"/>
    </location>
</feature>
<dbReference type="AlphaFoldDB" id="A0A7J6S4J5"/>
<proteinExistence type="predicted"/>
<reference evidence="1 2" key="1">
    <citation type="submission" date="2020-04" db="EMBL/GenBank/DDBJ databases">
        <title>Perkinsus olseni comparative genomics.</title>
        <authorList>
            <person name="Bogema D.R."/>
        </authorList>
    </citation>
    <scope>NUCLEOTIDE SEQUENCE [LARGE SCALE GENOMIC DNA]</scope>
    <source>
        <strain evidence="1 2">ATCC PRA-207</strain>
    </source>
</reference>
<evidence type="ECO:0000313" key="1">
    <source>
        <dbReference type="EMBL" id="KAF4726970.1"/>
    </source>
</evidence>
<feature type="non-terminal residue" evidence="1">
    <location>
        <position position="53"/>
    </location>
</feature>
<dbReference type="EMBL" id="JABANO010021340">
    <property type="protein sequence ID" value="KAF4726970.1"/>
    <property type="molecule type" value="Genomic_DNA"/>
</dbReference>
<accession>A0A7J6S4J5</accession>
<evidence type="ECO:0000313" key="2">
    <source>
        <dbReference type="Proteomes" id="UP000553632"/>
    </source>
</evidence>
<protein>
    <submittedName>
        <fullName evidence="1">Uncharacterized protein</fullName>
    </submittedName>
</protein>